<dbReference type="Pfam" id="PF12013">
    <property type="entry name" value="OrsD"/>
    <property type="match status" value="1"/>
</dbReference>
<sequence>MAASAQTRRTRASRSEQPVAVDPELLEPKKPSTEVIPWTIESSTIDLLQPYGLKLLLPWRVLVCDRDNARCLGVGYQQVTSHREIHRGEKQRNTGSLSEEAREKLEALHVIKVLADFPVPTGIVAPIPFLPVLQGFQCIHPQCNLATYVHTSMNVMGIHFRASHPKVPGKQYLPRFLQRVMCQSFGLPNYFQVAVDVPLQDFAAASDMPNVPLPGEPARCRGRPKVPNTLKEFIRMGEAGEIAATSQRFHSVAHEDDDFEAFQRFLTGHTHLPPEEEEEEEMLTAEITSWATELEWGALIGKADFSLLKERLGGSSGLRQAVERYIRLAMGEIPRVNKVTLAQLLQKTSQDKKVLFLEAKNDIQSHISTWNSFLGMVLRDCRDPIPHFPRHLSPTVGKCAKALFAKLSISADIDVLAGLVHALIFEILSAEDAKLSRMDNSPLFRFVAINSHLSASEIVDPTTATSKMAPLQYVFRLAVLWQGCLDARSGASIETCIGKYIPLIRTESSHRTWQTLQHMKGVASRQIYKTSKQLRIEWTADGSELTYGSQRIQMSALHNFFHAIQAAGRSHLHDVVLESILPEKIDELWAKIPFDYIWDDITCPDVNYSFLRDPKNALPAGNHYPLLELLMESRPGHFGKRSNVAGDPIEWDAANISDWCREADKTLGFHMMGNWTQFPGTPRGTEMVELKLKNLSTRERELFYLDGHLTFISGRNKTTNQSGYDKSILRTPNKDLGNQQIFYLIFIRPLLVLWAPIAYPDVVDASQTYEEYMWVTGGRKWISKDITDTLRHFTQEPEYLGTAIGIHEWRHIIIAIVRKHLVIRSSVLEEVLAGENSKWKDPDSTADWNDPALLREYATFCNKWHRFWGFDRKDNTTALFLAPEMDQESWNAVRKEMVESMKRNVVLFEKGLHYLNNQRNM</sequence>
<dbReference type="InterPro" id="IPR022698">
    <property type="entry name" value="OrsD"/>
</dbReference>
<accession>A0AAD6X1S1</accession>
<feature type="region of interest" description="Disordered" evidence="1">
    <location>
        <begin position="1"/>
        <end position="26"/>
    </location>
</feature>
<comment type="caution">
    <text evidence="2">The sequence shown here is derived from an EMBL/GenBank/DDBJ whole genome shotgun (WGS) entry which is preliminary data.</text>
</comment>
<dbReference type="EMBL" id="JARJCM010000105">
    <property type="protein sequence ID" value="KAJ7029094.1"/>
    <property type="molecule type" value="Genomic_DNA"/>
</dbReference>
<gene>
    <name evidence="2" type="ORF">C8F04DRAFT_1289060</name>
</gene>
<dbReference type="AlphaFoldDB" id="A0AAD6X1S1"/>
<evidence type="ECO:0000313" key="2">
    <source>
        <dbReference type="EMBL" id="KAJ7029094.1"/>
    </source>
</evidence>
<name>A0AAD6X1S1_9AGAR</name>
<organism evidence="2 3">
    <name type="scientific">Mycena alexandri</name>
    <dbReference type="NCBI Taxonomy" id="1745969"/>
    <lineage>
        <taxon>Eukaryota</taxon>
        <taxon>Fungi</taxon>
        <taxon>Dikarya</taxon>
        <taxon>Basidiomycota</taxon>
        <taxon>Agaricomycotina</taxon>
        <taxon>Agaricomycetes</taxon>
        <taxon>Agaricomycetidae</taxon>
        <taxon>Agaricales</taxon>
        <taxon>Marasmiineae</taxon>
        <taxon>Mycenaceae</taxon>
        <taxon>Mycena</taxon>
    </lineage>
</organism>
<evidence type="ECO:0000256" key="1">
    <source>
        <dbReference type="SAM" id="MobiDB-lite"/>
    </source>
</evidence>
<protein>
    <submittedName>
        <fullName evidence="2">Uncharacterized protein</fullName>
    </submittedName>
</protein>
<keyword evidence="3" id="KW-1185">Reference proteome</keyword>
<proteinExistence type="predicted"/>
<dbReference type="Proteomes" id="UP001218188">
    <property type="component" value="Unassembled WGS sequence"/>
</dbReference>
<evidence type="ECO:0000313" key="3">
    <source>
        <dbReference type="Proteomes" id="UP001218188"/>
    </source>
</evidence>
<reference evidence="2" key="1">
    <citation type="submission" date="2023-03" db="EMBL/GenBank/DDBJ databases">
        <title>Massive genome expansion in bonnet fungi (Mycena s.s.) driven by repeated elements and novel gene families across ecological guilds.</title>
        <authorList>
            <consortium name="Lawrence Berkeley National Laboratory"/>
            <person name="Harder C.B."/>
            <person name="Miyauchi S."/>
            <person name="Viragh M."/>
            <person name="Kuo A."/>
            <person name="Thoen E."/>
            <person name="Andreopoulos B."/>
            <person name="Lu D."/>
            <person name="Skrede I."/>
            <person name="Drula E."/>
            <person name="Henrissat B."/>
            <person name="Morin E."/>
            <person name="Kohler A."/>
            <person name="Barry K."/>
            <person name="LaButti K."/>
            <person name="Morin E."/>
            <person name="Salamov A."/>
            <person name="Lipzen A."/>
            <person name="Mereny Z."/>
            <person name="Hegedus B."/>
            <person name="Baldrian P."/>
            <person name="Stursova M."/>
            <person name="Weitz H."/>
            <person name="Taylor A."/>
            <person name="Grigoriev I.V."/>
            <person name="Nagy L.G."/>
            <person name="Martin F."/>
            <person name="Kauserud H."/>
        </authorList>
    </citation>
    <scope>NUCLEOTIDE SEQUENCE</scope>
    <source>
        <strain evidence="2">CBHHK200</strain>
    </source>
</reference>